<dbReference type="SUPFAM" id="SSF51735">
    <property type="entry name" value="NAD(P)-binding Rossmann-fold domains"/>
    <property type="match status" value="1"/>
</dbReference>
<dbReference type="InterPro" id="IPR036291">
    <property type="entry name" value="NAD(P)-bd_dom_sf"/>
</dbReference>
<dbReference type="RefSeq" id="WP_107184692.1">
    <property type="nucleotide sequence ID" value="NZ_JAWQGC010000001.1"/>
</dbReference>
<evidence type="ECO:0000313" key="1">
    <source>
        <dbReference type="EMBL" id="PSV11768.1"/>
    </source>
</evidence>
<dbReference type="PRINTS" id="PR00081">
    <property type="entry name" value="GDHRDH"/>
</dbReference>
<name>A0A2T3KWI7_PHOLD</name>
<dbReference type="Proteomes" id="UP000240530">
    <property type="component" value="Unassembled WGS sequence"/>
</dbReference>
<organism evidence="1 2">
    <name type="scientific">Photobacterium leiognathi subsp. mandapamensis</name>
    <name type="common">Photobacterium mandapamensis</name>
    <dbReference type="NCBI Taxonomy" id="48408"/>
    <lineage>
        <taxon>Bacteria</taxon>
        <taxon>Pseudomonadati</taxon>
        <taxon>Pseudomonadota</taxon>
        <taxon>Gammaproteobacteria</taxon>
        <taxon>Vibrionales</taxon>
        <taxon>Vibrionaceae</taxon>
        <taxon>Photobacterium</taxon>
    </lineage>
</organism>
<dbReference type="InterPro" id="IPR052184">
    <property type="entry name" value="SDR_enzymes"/>
</dbReference>
<dbReference type="InterPro" id="IPR002347">
    <property type="entry name" value="SDR_fam"/>
</dbReference>
<protein>
    <submittedName>
        <fullName evidence="1">Short chain dehydrogenase</fullName>
    </submittedName>
</protein>
<sequence length="235" mass="25949">MQILILGGTGGIGSALINAYLSQGVANRIHATYHSSQPTIEHPQLTWHRADVSKDSDVAKLSETFDQLDIVINTVGILHSGDKMPEKTITQFDSDFFSQNIATNVLPTLLLAKYLSPKLKSKTLNYFVTVSAKIGSIEDNHLGGWISYRSSKAALNMALKTISIEWKNKAFNTCVIAFHPGTTDTHLSKPFQRNVPEGNLQPPEQVAAALIHLQQRLSLEDNGKFFSYDGTEIPW</sequence>
<dbReference type="AlphaFoldDB" id="A0A2T3KWI7"/>
<gene>
    <name evidence="1" type="ORF">C0W93_07730</name>
</gene>
<dbReference type="PANTHER" id="PTHR45458:SF1">
    <property type="entry name" value="SHORT CHAIN DEHYDROGENASE"/>
    <property type="match status" value="1"/>
</dbReference>
<proteinExistence type="predicted"/>
<accession>A0A2T3KWI7</accession>
<dbReference type="Gene3D" id="3.40.50.720">
    <property type="entry name" value="NAD(P)-binding Rossmann-like Domain"/>
    <property type="match status" value="1"/>
</dbReference>
<dbReference type="EMBL" id="PYNS01000005">
    <property type="protein sequence ID" value="PSV11768.1"/>
    <property type="molecule type" value="Genomic_DNA"/>
</dbReference>
<dbReference type="PANTHER" id="PTHR45458">
    <property type="entry name" value="SHORT-CHAIN DEHYDROGENASE/REDUCTASE SDR"/>
    <property type="match status" value="1"/>
</dbReference>
<comment type="caution">
    <text evidence="1">The sequence shown here is derived from an EMBL/GenBank/DDBJ whole genome shotgun (WGS) entry which is preliminary data.</text>
</comment>
<dbReference type="GO" id="GO:0016616">
    <property type="term" value="F:oxidoreductase activity, acting on the CH-OH group of donors, NAD or NADP as acceptor"/>
    <property type="evidence" value="ECO:0007669"/>
    <property type="project" value="TreeGrafter"/>
</dbReference>
<dbReference type="Pfam" id="PF00106">
    <property type="entry name" value="adh_short"/>
    <property type="match status" value="1"/>
</dbReference>
<evidence type="ECO:0000313" key="2">
    <source>
        <dbReference type="Proteomes" id="UP000240530"/>
    </source>
</evidence>
<reference evidence="1 2" key="1">
    <citation type="submission" date="2018-03" db="EMBL/GenBank/DDBJ databases">
        <title>Whole genome sequencing of Histamine producing bacteria.</title>
        <authorList>
            <person name="Butler K."/>
        </authorList>
    </citation>
    <scope>NUCLEOTIDE SEQUENCE [LARGE SCALE GENOMIC DNA]</scope>
    <source>
        <strain evidence="1 2">Res.4.1</strain>
    </source>
</reference>